<dbReference type="FunFam" id="1.10.510.10:FF:000554">
    <property type="entry name" value="Predicted protein"/>
    <property type="match status" value="1"/>
</dbReference>
<dbReference type="Pfam" id="PF07714">
    <property type="entry name" value="PK_Tyr_Ser-Thr"/>
    <property type="match status" value="1"/>
</dbReference>
<dbReference type="Gene3D" id="3.30.200.20">
    <property type="entry name" value="Phosphorylase Kinase, domain 1"/>
    <property type="match status" value="1"/>
</dbReference>
<sequence>MLLSKFFLIIIITLNGILAQKLFIHQQNVEVTIPVTKQFHYELDVYPILHLTFTDLEVNLKSSYKFSLKKSQDVLTINEITGAVYFHRNKWFEGVKTIKNLKATVKNMETGATALTNLSFNFMKITQKEFCREFSCFFDHINYLSSEFNDRKPVTEEQIIGELSPQLYRRVCDDFSLLYIFKNGTDHVFISLKNQLIKEPKTDYEMMQIKTLFIDVTCELKDKQFNEISTNRKLLNITIVDRNDNLIYVDDESKKVEIFRENNEFSKNEIVNRSVIVIFRDRDSIEANSHSEIKVHGLEDIFKCNCSLNPWYDSEFNLTSSAFICDILFTRDGKLNQTKYCFQLKAFDVSIRKKPHDSAHICVYITKNSLTFNKTLTQSGIELSKNGNYEKSSPIFFSCDDSCWFPLLVISIFVILLIGLYFTFFFAARTLQKSQILLASNISLLDIEPQLRSREGTTSQDDVAIPSETVHCHLEFYSKKWEIESDNVQVEEIIGEGEFGRVMLASLKNQASVLGALKTVKNVTNDSELTSLKKEFEQLQKVSSDPHPNVIALLGCCSKGELPMIILEFCIFGSLKDYLLSSRLIKSRLNSEGIDKVIEDDILRFSFEISCGMAHLAKLKLVHRDLAARNILLNEQKCCKISDFGLMRNVCKSCNTYAKCSDDKIPIKWLPPEALTAAEEYTTKSDVWSFGILGYELVTLGGSPYPSIIATQGEFLFQLLNGARMKCPTNCSQQLFEIYESCWMIQPSDRPTFEELSDRISQLSLLKKEDNKGLTYLNTSNELWRSPEISLEEILETEKCYESYVKRLERIQSKFKYEIMKKEMKIERTSKAFSFPPWKPINSKKTMKDAKSINSIDNEGYDNNFDVINAMNYRLSKNTSEVPDSTLEDDKSKFDPVVSTNIGSSISQVSTSSGYITMNNFRNNSQK</sequence>
<dbReference type="InterPro" id="IPR020635">
    <property type="entry name" value="Tyr_kinase_cat_dom"/>
</dbReference>
<evidence type="ECO:0000256" key="6">
    <source>
        <dbReference type="SAM" id="Phobius"/>
    </source>
</evidence>
<dbReference type="PROSITE" id="PS00109">
    <property type="entry name" value="PROTEIN_KINASE_TYR"/>
    <property type="match status" value="1"/>
</dbReference>
<accession>A0A1J1IDV4</accession>
<keyword evidence="6" id="KW-1133">Transmembrane helix</keyword>
<keyword evidence="5" id="KW-0829">Tyrosine-protein kinase</keyword>
<dbReference type="OrthoDB" id="4062651at2759"/>
<dbReference type="GO" id="GO:0005524">
    <property type="term" value="F:ATP binding"/>
    <property type="evidence" value="ECO:0007669"/>
    <property type="project" value="UniProtKB-KW"/>
</dbReference>
<dbReference type="SMART" id="SM00219">
    <property type="entry name" value="TyrKc"/>
    <property type="match status" value="1"/>
</dbReference>
<dbReference type="GO" id="GO:0043235">
    <property type="term" value="C:receptor complex"/>
    <property type="evidence" value="ECO:0007669"/>
    <property type="project" value="TreeGrafter"/>
</dbReference>
<evidence type="ECO:0000313" key="9">
    <source>
        <dbReference type="EMBL" id="CRK98429.1"/>
    </source>
</evidence>
<dbReference type="InterPro" id="IPR008266">
    <property type="entry name" value="Tyr_kinase_AS"/>
</dbReference>
<keyword evidence="6" id="KW-0812">Transmembrane</keyword>
<dbReference type="Proteomes" id="UP000183832">
    <property type="component" value="Unassembled WGS sequence"/>
</dbReference>
<evidence type="ECO:0000256" key="3">
    <source>
        <dbReference type="ARBA" id="ARBA00022777"/>
    </source>
</evidence>
<keyword evidence="6" id="KW-0472">Membrane</keyword>
<evidence type="ECO:0000313" key="10">
    <source>
        <dbReference type="Proteomes" id="UP000183832"/>
    </source>
</evidence>
<dbReference type="GO" id="GO:0004714">
    <property type="term" value="F:transmembrane receptor protein tyrosine kinase activity"/>
    <property type="evidence" value="ECO:0007669"/>
    <property type="project" value="TreeGrafter"/>
</dbReference>
<feature type="signal peptide" evidence="7">
    <location>
        <begin position="1"/>
        <end position="19"/>
    </location>
</feature>
<dbReference type="AlphaFoldDB" id="A0A1J1IDV4"/>
<dbReference type="GO" id="GO:0005886">
    <property type="term" value="C:plasma membrane"/>
    <property type="evidence" value="ECO:0007669"/>
    <property type="project" value="TreeGrafter"/>
</dbReference>
<feature type="domain" description="Protein kinase" evidence="8">
    <location>
        <begin position="488"/>
        <end position="766"/>
    </location>
</feature>
<dbReference type="GO" id="GO:0007169">
    <property type="term" value="P:cell surface receptor protein tyrosine kinase signaling pathway"/>
    <property type="evidence" value="ECO:0007669"/>
    <property type="project" value="TreeGrafter"/>
</dbReference>
<keyword evidence="1" id="KW-0808">Transferase</keyword>
<keyword evidence="2" id="KW-0547">Nucleotide-binding</keyword>
<keyword evidence="3" id="KW-0418">Kinase</keyword>
<gene>
    <name evidence="9" type="ORF">CLUMA_CG011787</name>
</gene>
<feature type="chain" id="PRO_5012113959" evidence="7">
    <location>
        <begin position="20"/>
        <end position="927"/>
    </location>
</feature>
<protein>
    <submittedName>
        <fullName evidence="9">CLUMA_CG011787, isoform A</fullName>
    </submittedName>
</protein>
<dbReference type="PANTHER" id="PTHR24416:SF617">
    <property type="entry name" value="RET ONCOGENE, ISOFORM A"/>
    <property type="match status" value="1"/>
</dbReference>
<dbReference type="EMBL" id="CVRI01000047">
    <property type="protein sequence ID" value="CRK98429.1"/>
    <property type="molecule type" value="Genomic_DNA"/>
</dbReference>
<organism evidence="9 10">
    <name type="scientific">Clunio marinus</name>
    <dbReference type="NCBI Taxonomy" id="568069"/>
    <lineage>
        <taxon>Eukaryota</taxon>
        <taxon>Metazoa</taxon>
        <taxon>Ecdysozoa</taxon>
        <taxon>Arthropoda</taxon>
        <taxon>Hexapoda</taxon>
        <taxon>Insecta</taxon>
        <taxon>Pterygota</taxon>
        <taxon>Neoptera</taxon>
        <taxon>Endopterygota</taxon>
        <taxon>Diptera</taxon>
        <taxon>Nematocera</taxon>
        <taxon>Chironomoidea</taxon>
        <taxon>Chironomidae</taxon>
        <taxon>Clunio</taxon>
    </lineage>
</organism>
<reference evidence="9 10" key="1">
    <citation type="submission" date="2015-04" db="EMBL/GenBank/DDBJ databases">
        <authorList>
            <person name="Syromyatnikov M.Y."/>
            <person name="Popov V.N."/>
        </authorList>
    </citation>
    <scope>NUCLEOTIDE SEQUENCE [LARGE SCALE GENOMIC DNA]</scope>
</reference>
<dbReference type="PANTHER" id="PTHR24416">
    <property type="entry name" value="TYROSINE-PROTEIN KINASE RECEPTOR"/>
    <property type="match status" value="1"/>
</dbReference>
<proteinExistence type="predicted"/>
<dbReference type="InterPro" id="IPR050122">
    <property type="entry name" value="RTK"/>
</dbReference>
<name>A0A1J1IDV4_9DIPT</name>
<dbReference type="InterPro" id="IPR001245">
    <property type="entry name" value="Ser-Thr/Tyr_kinase_cat_dom"/>
</dbReference>
<evidence type="ECO:0000259" key="8">
    <source>
        <dbReference type="PROSITE" id="PS50011"/>
    </source>
</evidence>
<evidence type="ECO:0000256" key="1">
    <source>
        <dbReference type="ARBA" id="ARBA00022679"/>
    </source>
</evidence>
<evidence type="ECO:0000256" key="7">
    <source>
        <dbReference type="SAM" id="SignalP"/>
    </source>
</evidence>
<dbReference type="STRING" id="568069.A0A1J1IDV4"/>
<dbReference type="SUPFAM" id="SSF56112">
    <property type="entry name" value="Protein kinase-like (PK-like)"/>
    <property type="match status" value="1"/>
</dbReference>
<keyword evidence="4" id="KW-0067">ATP-binding</keyword>
<dbReference type="CDD" id="cd00192">
    <property type="entry name" value="PTKc"/>
    <property type="match status" value="1"/>
</dbReference>
<dbReference type="PRINTS" id="PR00109">
    <property type="entry name" value="TYRKINASE"/>
</dbReference>
<keyword evidence="10" id="KW-1185">Reference proteome</keyword>
<keyword evidence="7" id="KW-0732">Signal</keyword>
<dbReference type="PROSITE" id="PS50011">
    <property type="entry name" value="PROTEIN_KINASE_DOM"/>
    <property type="match status" value="1"/>
</dbReference>
<evidence type="ECO:0000256" key="4">
    <source>
        <dbReference type="ARBA" id="ARBA00022840"/>
    </source>
</evidence>
<evidence type="ECO:0000256" key="2">
    <source>
        <dbReference type="ARBA" id="ARBA00022741"/>
    </source>
</evidence>
<dbReference type="InterPro" id="IPR000719">
    <property type="entry name" value="Prot_kinase_dom"/>
</dbReference>
<feature type="transmembrane region" description="Helical" evidence="6">
    <location>
        <begin position="404"/>
        <end position="428"/>
    </location>
</feature>
<evidence type="ECO:0000256" key="5">
    <source>
        <dbReference type="ARBA" id="ARBA00023137"/>
    </source>
</evidence>
<dbReference type="InterPro" id="IPR011009">
    <property type="entry name" value="Kinase-like_dom_sf"/>
</dbReference>
<dbReference type="Gene3D" id="1.10.510.10">
    <property type="entry name" value="Transferase(Phosphotransferase) domain 1"/>
    <property type="match status" value="1"/>
</dbReference>